<feature type="transmembrane region" description="Helical" evidence="2">
    <location>
        <begin position="716"/>
        <end position="738"/>
    </location>
</feature>
<evidence type="ECO:0000256" key="1">
    <source>
        <dbReference type="ARBA" id="ARBA00005352"/>
    </source>
</evidence>
<evidence type="ECO:0000259" key="5">
    <source>
        <dbReference type="Pfam" id="PF19033"/>
    </source>
</evidence>
<dbReference type="AlphaFoldDB" id="T1JG93"/>
<dbReference type="eggNOG" id="KOG2622">
    <property type="taxonomic scope" value="Eukaryota"/>
</dbReference>
<dbReference type="InterPro" id="IPR043988">
    <property type="entry name" value="CCZ1/INTU_longin_2"/>
</dbReference>
<feature type="transmembrane region" description="Helical" evidence="2">
    <location>
        <begin position="579"/>
        <end position="597"/>
    </location>
</feature>
<dbReference type="Proteomes" id="UP000014500">
    <property type="component" value="Unassembled WGS sequence"/>
</dbReference>
<reference evidence="7" key="1">
    <citation type="submission" date="2011-05" db="EMBL/GenBank/DDBJ databases">
        <authorList>
            <person name="Richards S.R."/>
            <person name="Qu J."/>
            <person name="Jiang H."/>
            <person name="Jhangiani S.N."/>
            <person name="Agravi P."/>
            <person name="Goodspeed R."/>
            <person name="Gross S."/>
            <person name="Mandapat C."/>
            <person name="Jackson L."/>
            <person name="Mathew T."/>
            <person name="Pu L."/>
            <person name="Thornton R."/>
            <person name="Saada N."/>
            <person name="Wilczek-Boney K.B."/>
            <person name="Lee S."/>
            <person name="Kovar C."/>
            <person name="Wu Y."/>
            <person name="Scherer S.E."/>
            <person name="Worley K.C."/>
            <person name="Muzny D.M."/>
            <person name="Gibbs R."/>
        </authorList>
    </citation>
    <scope>NUCLEOTIDE SEQUENCE</scope>
    <source>
        <strain evidence="7">Brora</strain>
    </source>
</reference>
<dbReference type="PANTHER" id="PTHR13056">
    <property type="entry name" value="VACUOLAR FUSION PROTEIN CCZ1 HOMOLOG-RELATED"/>
    <property type="match status" value="1"/>
</dbReference>
<protein>
    <recommendedName>
        <fullName evidence="8">CCZ1/INTU/HSP4 first Longin domain-containing protein</fullName>
    </recommendedName>
</protein>
<feature type="domain" description="CCZ1/INTU/HSP4 first Longin" evidence="3">
    <location>
        <begin position="10"/>
        <end position="134"/>
    </location>
</feature>
<dbReference type="InterPro" id="IPR043989">
    <property type="entry name" value="CCZ1/INTU/HSP4_longin_3"/>
</dbReference>
<dbReference type="Pfam" id="PF19033">
    <property type="entry name" value="Intu_longin_3"/>
    <property type="match status" value="1"/>
</dbReference>
<reference evidence="6" key="2">
    <citation type="submission" date="2015-02" db="UniProtKB">
        <authorList>
            <consortium name="EnsemblMetazoa"/>
        </authorList>
    </citation>
    <scope>IDENTIFICATION</scope>
</reference>
<dbReference type="GO" id="GO:0035658">
    <property type="term" value="C:Mon1-Ccz1 complex"/>
    <property type="evidence" value="ECO:0007669"/>
    <property type="project" value="InterPro"/>
</dbReference>
<dbReference type="EMBL" id="JH432197">
    <property type="status" value="NOT_ANNOTATED_CDS"/>
    <property type="molecule type" value="Genomic_DNA"/>
</dbReference>
<dbReference type="PANTHER" id="PTHR13056:SF0">
    <property type="entry name" value="VACUOLAR FUSION PROTEIN CCZ1 HOMOLOG-RELATED"/>
    <property type="match status" value="1"/>
</dbReference>
<keyword evidence="2" id="KW-1133">Transmembrane helix</keyword>
<organism evidence="6 7">
    <name type="scientific">Strigamia maritima</name>
    <name type="common">European centipede</name>
    <name type="synonym">Geophilus maritimus</name>
    <dbReference type="NCBI Taxonomy" id="126957"/>
    <lineage>
        <taxon>Eukaryota</taxon>
        <taxon>Metazoa</taxon>
        <taxon>Ecdysozoa</taxon>
        <taxon>Arthropoda</taxon>
        <taxon>Myriapoda</taxon>
        <taxon>Chilopoda</taxon>
        <taxon>Pleurostigmophora</taxon>
        <taxon>Geophilomorpha</taxon>
        <taxon>Linotaeniidae</taxon>
        <taxon>Strigamia</taxon>
    </lineage>
</organism>
<evidence type="ECO:0000313" key="7">
    <source>
        <dbReference type="Proteomes" id="UP000014500"/>
    </source>
</evidence>
<proteinExistence type="inferred from homology"/>
<keyword evidence="2" id="KW-0812">Transmembrane</keyword>
<evidence type="ECO:0008006" key="8">
    <source>
        <dbReference type="Google" id="ProtNLM"/>
    </source>
</evidence>
<name>T1JG93_STRMM</name>
<dbReference type="Pfam" id="PF19031">
    <property type="entry name" value="Intu_longin_1"/>
    <property type="match status" value="1"/>
</dbReference>
<sequence length="747" mass="84630">MGAKSPISLLNFIIFNPTLGQKEGEEHKKILYYHPKETDLDTQIRTVGLCEAFVKFTITFDPVKPCQAVHTKKTCQLYLEAESNFWMILTVNIPFTQKTKDDQVTVDYQSEDVQDNVYQAILKQTYQMFRFFMGPFELNMKTCASITHLKENLEHFFSRYLHTLRLQDSDIMDIFSGISFLPLDKNNFLKIQFFINRLESSFTLVKYMAFLFNDQLVWSGLEQEDMQIMYKYLTTNLFPACVESELQIGAASSTVFHTNSVSPHFGKFILGPPNLNESDLGKIPRIFINVETKCEECYLVAYRALGATVCLLVDITANLNIDFFKKLDGFLGSQLSSLASEIGDQYNKKPTSNASSDVNFKYIYFNHMNLAQKSAVHGDAKRTGSINIPSDVMKVISDLNFDLKRLSKGGELILKTMSDCWIVGKYSDQREFYVVIHQKNANLIEINDFTKMSYEFRDRLQSVDLASVSLTNQKSKRLNENTSLLITDALPHGLLRLKKNDSPTSSQCNPENIHLWKDITVLAIAIALYNIVYYGLLFTSLALNPFHLVLATHTANFSSQIICALFLSHYLYRSLRCKIAITISLATAIVYAASQFYPNHSTFIPAGIVIGAGCVTLRITSLQYGNLLSRYYVASSVEISPWITYVIFGCVNYVPLFGGIIGTLLPAVILKSNDQIEWGSMKSSGEVTYNVCFSLHSLGCVLGFAWTIVLCIVVKLYIYMGFLLLAILLHVIAIILQYRPSRLQQMM</sequence>
<feature type="transmembrane region" description="Helical" evidence="2">
    <location>
        <begin position="603"/>
        <end position="621"/>
    </location>
</feature>
<dbReference type="PhylomeDB" id="T1JG93"/>
<evidence type="ECO:0000259" key="3">
    <source>
        <dbReference type="Pfam" id="PF19031"/>
    </source>
</evidence>
<comment type="similarity">
    <text evidence="1">Belongs to the CCZ1 family.</text>
</comment>
<feature type="domain" description="CCZ1/INTU/HPS4 third Longin" evidence="5">
    <location>
        <begin position="357"/>
        <end position="448"/>
    </location>
</feature>
<dbReference type="STRING" id="126957.T1JG93"/>
<keyword evidence="2" id="KW-0472">Membrane</keyword>
<dbReference type="EnsemblMetazoa" id="SMAR012864-RA">
    <property type="protein sequence ID" value="SMAR012864-PA"/>
    <property type="gene ID" value="SMAR012864"/>
</dbReference>
<dbReference type="InterPro" id="IPR043987">
    <property type="entry name" value="CCZ1/INTU/HSP4_longin_1"/>
</dbReference>
<keyword evidence="7" id="KW-1185">Reference proteome</keyword>
<feature type="domain" description="CCZ1/INTU second Longin" evidence="4">
    <location>
        <begin position="205"/>
        <end position="332"/>
    </location>
</feature>
<evidence type="ECO:0000259" key="4">
    <source>
        <dbReference type="Pfam" id="PF19032"/>
    </source>
</evidence>
<dbReference type="InterPro" id="IPR013176">
    <property type="entry name" value="Ccz1"/>
</dbReference>
<dbReference type="Pfam" id="PF19032">
    <property type="entry name" value="Intu_longin_2"/>
    <property type="match status" value="1"/>
</dbReference>
<dbReference type="HOGENOM" id="CLU_372285_0_0_1"/>
<feature type="transmembrane region" description="Helical" evidence="2">
    <location>
        <begin position="519"/>
        <end position="543"/>
    </location>
</feature>
<dbReference type="GO" id="GO:0016192">
    <property type="term" value="P:vesicle-mediated transport"/>
    <property type="evidence" value="ECO:0007669"/>
    <property type="project" value="InterPro"/>
</dbReference>
<feature type="transmembrane region" description="Helical" evidence="2">
    <location>
        <begin position="687"/>
        <end position="709"/>
    </location>
</feature>
<evidence type="ECO:0000313" key="6">
    <source>
        <dbReference type="EnsemblMetazoa" id="SMAR012864-PA"/>
    </source>
</evidence>
<evidence type="ECO:0000256" key="2">
    <source>
        <dbReference type="SAM" id="Phobius"/>
    </source>
</evidence>
<accession>T1JG93</accession>
<feature type="transmembrane region" description="Helical" evidence="2">
    <location>
        <begin position="642"/>
        <end position="667"/>
    </location>
</feature>